<dbReference type="RefSeq" id="WP_274270112.1">
    <property type="nucleotide sequence ID" value="NZ_JAOSLC020000001.1"/>
</dbReference>
<accession>A0ABT5S4B6</accession>
<organism evidence="1 3">
    <name type="scientific">Polaribacter ponticola</name>
    <dbReference type="NCBI Taxonomy" id="2978475"/>
    <lineage>
        <taxon>Bacteria</taxon>
        <taxon>Pseudomonadati</taxon>
        <taxon>Bacteroidota</taxon>
        <taxon>Flavobacteriia</taxon>
        <taxon>Flavobacteriales</taxon>
        <taxon>Flavobacteriaceae</taxon>
    </lineage>
</organism>
<dbReference type="EMBL" id="JAOSLC020000002">
    <property type="protein sequence ID" value="MDD7913754.1"/>
    <property type="molecule type" value="Genomic_DNA"/>
</dbReference>
<reference evidence="1" key="2">
    <citation type="submission" date="2023-02" db="EMBL/GenBank/DDBJ databases">
        <title>Polaribacter ponticola sp. nov., isolated from seawater.</title>
        <authorList>
            <person name="Baek J.H."/>
            <person name="Kim J.M."/>
            <person name="Choi D.G."/>
            <person name="Jeon C.O."/>
        </authorList>
    </citation>
    <scope>NUCLEOTIDE SEQUENCE</scope>
    <source>
        <strain evidence="1">MSW5</strain>
    </source>
</reference>
<evidence type="ECO:0000313" key="3">
    <source>
        <dbReference type="Proteomes" id="UP001151478"/>
    </source>
</evidence>
<protein>
    <submittedName>
        <fullName evidence="1">Uncharacterized protein</fullName>
    </submittedName>
</protein>
<sequence>MTVKELKAELNKYPENMDVFIAERKTDYTFGLLNSVTKREVTFSEDPDYVTELNAKDDVLILDEE</sequence>
<dbReference type="EMBL" id="JAOSLC020000001">
    <property type="protein sequence ID" value="MDD7912948.1"/>
    <property type="molecule type" value="Genomic_DNA"/>
</dbReference>
<name>A0ABT5S4B6_9FLAO</name>
<evidence type="ECO:0000313" key="1">
    <source>
        <dbReference type="EMBL" id="MDD7912948.1"/>
    </source>
</evidence>
<reference evidence="1" key="1">
    <citation type="submission" date="2022-09" db="EMBL/GenBank/DDBJ databases">
        <authorList>
            <person name="Kristyanto S."/>
            <person name="Jung J."/>
            <person name="Jeon C.O."/>
        </authorList>
    </citation>
    <scope>NUCLEOTIDE SEQUENCE</scope>
    <source>
        <strain evidence="1">MSW5</strain>
    </source>
</reference>
<evidence type="ECO:0000313" key="2">
    <source>
        <dbReference type="EMBL" id="MDD7913754.1"/>
    </source>
</evidence>
<proteinExistence type="predicted"/>
<gene>
    <name evidence="1" type="ORF">N5A56_000200</name>
    <name evidence="2" type="ORF">N5A56_004690</name>
</gene>
<dbReference type="Proteomes" id="UP001151478">
    <property type="component" value="Unassembled WGS sequence"/>
</dbReference>
<comment type="caution">
    <text evidence="1">The sequence shown here is derived from an EMBL/GenBank/DDBJ whole genome shotgun (WGS) entry which is preliminary data.</text>
</comment>
<keyword evidence="3" id="KW-1185">Reference proteome</keyword>